<comment type="pathway">
    <text evidence="2">Amino-acid biosynthesis; L-proline biosynthesis; L-proline from L-glutamate 5-semialdehyde: step 1/1.</text>
</comment>
<evidence type="ECO:0000256" key="7">
    <source>
        <dbReference type="ARBA" id="ARBA00022605"/>
    </source>
</evidence>
<name>A0A4U5NE11_STECR</name>
<dbReference type="FunFam" id="3.40.50.720:FF:000190">
    <property type="entry name" value="Pyrroline-5-carboxylate reductase"/>
    <property type="match status" value="1"/>
</dbReference>
<dbReference type="EC" id="1.5.1.2" evidence="4"/>
<dbReference type="SUPFAM" id="SSF51735">
    <property type="entry name" value="NAD(P)-binding Rossmann-fold domains"/>
    <property type="match status" value="1"/>
</dbReference>
<dbReference type="PANTHER" id="PTHR11645">
    <property type="entry name" value="PYRROLINE-5-CARBOXYLATE REDUCTASE"/>
    <property type="match status" value="1"/>
</dbReference>
<evidence type="ECO:0000259" key="14">
    <source>
        <dbReference type="Pfam" id="PF14748"/>
    </source>
</evidence>
<keyword evidence="16" id="KW-1185">Reference proteome</keyword>
<dbReference type="NCBIfam" id="TIGR00112">
    <property type="entry name" value="proC"/>
    <property type="match status" value="1"/>
</dbReference>
<evidence type="ECO:0000256" key="4">
    <source>
        <dbReference type="ARBA" id="ARBA00012855"/>
    </source>
</evidence>
<organism evidence="15 16">
    <name type="scientific">Steinernema carpocapsae</name>
    <name type="common">Entomopathogenic nematode</name>
    <dbReference type="NCBI Taxonomy" id="34508"/>
    <lineage>
        <taxon>Eukaryota</taxon>
        <taxon>Metazoa</taxon>
        <taxon>Ecdysozoa</taxon>
        <taxon>Nematoda</taxon>
        <taxon>Chromadorea</taxon>
        <taxon>Rhabditida</taxon>
        <taxon>Tylenchina</taxon>
        <taxon>Panagrolaimomorpha</taxon>
        <taxon>Strongyloidoidea</taxon>
        <taxon>Steinernematidae</taxon>
        <taxon>Steinernema</taxon>
    </lineage>
</organism>
<evidence type="ECO:0000259" key="13">
    <source>
        <dbReference type="Pfam" id="PF03807"/>
    </source>
</evidence>
<gene>
    <name evidence="15" type="ORF">L596_014754</name>
</gene>
<comment type="caution">
    <text evidence="15">The sequence shown here is derived from an EMBL/GenBank/DDBJ whole genome shotgun (WGS) entry which is preliminary data.</text>
</comment>
<dbReference type="InterPro" id="IPR029036">
    <property type="entry name" value="P5CR_dimer"/>
</dbReference>
<evidence type="ECO:0000256" key="1">
    <source>
        <dbReference type="ARBA" id="ARBA00004496"/>
    </source>
</evidence>
<evidence type="ECO:0000256" key="12">
    <source>
        <dbReference type="ARBA" id="ARBA00052690"/>
    </source>
</evidence>
<evidence type="ECO:0000256" key="11">
    <source>
        <dbReference type="ARBA" id="ARBA00050547"/>
    </source>
</evidence>
<keyword evidence="10" id="KW-0560">Oxidoreductase</keyword>
<dbReference type="InterPro" id="IPR008927">
    <property type="entry name" value="6-PGluconate_DH-like_C_sf"/>
</dbReference>
<dbReference type="Gene3D" id="3.40.50.720">
    <property type="entry name" value="NAD(P)-binding Rossmann-like Domain"/>
    <property type="match status" value="1"/>
</dbReference>
<reference evidence="15 16" key="2">
    <citation type="journal article" date="2019" name="G3 (Bethesda)">
        <title>Hybrid Assembly of the Genome of the Entomopathogenic Nematode Steinernema carpocapsae Identifies the X-Chromosome.</title>
        <authorList>
            <person name="Serra L."/>
            <person name="Macchietto M."/>
            <person name="Macias-Munoz A."/>
            <person name="McGill C.J."/>
            <person name="Rodriguez I.M."/>
            <person name="Rodriguez B."/>
            <person name="Murad R."/>
            <person name="Mortazavi A."/>
        </authorList>
    </citation>
    <scope>NUCLEOTIDE SEQUENCE [LARGE SCALE GENOMIC DNA]</scope>
    <source>
        <strain evidence="15 16">ALL</strain>
    </source>
</reference>
<evidence type="ECO:0000256" key="2">
    <source>
        <dbReference type="ARBA" id="ARBA00005205"/>
    </source>
</evidence>
<comment type="catalytic activity">
    <reaction evidence="11">
        <text>L-proline + NAD(+) = (S)-1-pyrroline-5-carboxylate + NADH + 2 H(+)</text>
        <dbReference type="Rhea" id="RHEA:14105"/>
        <dbReference type="ChEBI" id="CHEBI:15378"/>
        <dbReference type="ChEBI" id="CHEBI:17388"/>
        <dbReference type="ChEBI" id="CHEBI:57540"/>
        <dbReference type="ChEBI" id="CHEBI:57945"/>
        <dbReference type="ChEBI" id="CHEBI:60039"/>
        <dbReference type="EC" id="1.5.1.2"/>
    </reaction>
</comment>
<dbReference type="EMBL" id="AZBU02000004">
    <property type="protein sequence ID" value="TKR80731.1"/>
    <property type="molecule type" value="Genomic_DNA"/>
</dbReference>
<evidence type="ECO:0000256" key="3">
    <source>
        <dbReference type="ARBA" id="ARBA00005525"/>
    </source>
</evidence>
<dbReference type="InterPro" id="IPR036291">
    <property type="entry name" value="NAD(P)-bd_dom_sf"/>
</dbReference>
<evidence type="ECO:0000313" key="16">
    <source>
        <dbReference type="Proteomes" id="UP000298663"/>
    </source>
</evidence>
<dbReference type="SUPFAM" id="SSF48179">
    <property type="entry name" value="6-phosphogluconate dehydrogenase C-terminal domain-like"/>
    <property type="match status" value="1"/>
</dbReference>
<feature type="domain" description="Pyrroline-5-carboxylate reductase dimerisation" evidence="14">
    <location>
        <begin position="198"/>
        <end position="300"/>
    </location>
</feature>
<evidence type="ECO:0000256" key="10">
    <source>
        <dbReference type="ARBA" id="ARBA00023002"/>
    </source>
</evidence>
<comment type="subcellular location">
    <subcellularLocation>
        <location evidence="1">Cytoplasm</location>
    </subcellularLocation>
</comment>
<accession>A0A4U5NE11</accession>
<dbReference type="PANTHER" id="PTHR11645:SF62">
    <property type="entry name" value="PYRROLINE-5-CARBOXYLATE REDUCTASE"/>
    <property type="match status" value="1"/>
</dbReference>
<dbReference type="Gene3D" id="1.10.3730.10">
    <property type="entry name" value="ProC C-terminal domain-like"/>
    <property type="match status" value="1"/>
</dbReference>
<evidence type="ECO:0000256" key="8">
    <source>
        <dbReference type="ARBA" id="ARBA00022650"/>
    </source>
</evidence>
<keyword evidence="9" id="KW-0521">NADP</keyword>
<protein>
    <recommendedName>
        <fullName evidence="5">Pyrroline-5-carboxylate reductase</fullName>
        <ecNumber evidence="4">1.5.1.2</ecNumber>
    </recommendedName>
</protein>
<keyword evidence="7" id="KW-0028">Amino-acid biosynthesis</keyword>
<dbReference type="GO" id="GO:0005737">
    <property type="term" value="C:cytoplasm"/>
    <property type="evidence" value="ECO:0007669"/>
    <property type="project" value="UniProtKB-SubCell"/>
</dbReference>
<sequence length="318" mass="33902">MVYDCFFLPKTLRFQIQHSLIWSRLDSSEPERWPRPSLADSSVQGRGGYVSTVTLFCVSGRISAEHIVASSPKTDEKLLAECRLLGIGTTYDNTEVVNKSDVIFVAVKPPHVSKVASEIAPVFKRNQLLVSIALGITIRNIESLLPSKSRVVRVMPNTPAVVGAGASAFAVGSACQDGDSALVEDLLSTVGFAVEVPEVHIDPVTGLSGSGPSYMFSVIEGLADGGVKMGLPRDLSLKLAAHTLLGAAKMVLDLNEHPAVLKDNVQSPGGSSVYGIHELEKGRLKAVLMNAVEAASNRSKTTGDAALPRHAMYRNTEI</sequence>
<dbReference type="InterPro" id="IPR000304">
    <property type="entry name" value="Pyrroline-COOH_reductase"/>
</dbReference>
<dbReference type="InterPro" id="IPR028939">
    <property type="entry name" value="P5C_Rdtase_cat_N"/>
</dbReference>
<dbReference type="UniPathway" id="UPA00098">
    <property type="reaction ID" value="UER00361"/>
</dbReference>
<dbReference type="GO" id="GO:0055129">
    <property type="term" value="P:L-proline biosynthetic process"/>
    <property type="evidence" value="ECO:0007669"/>
    <property type="project" value="UniProtKB-UniPathway"/>
</dbReference>
<dbReference type="AlphaFoldDB" id="A0A4U5NE11"/>
<evidence type="ECO:0000313" key="15">
    <source>
        <dbReference type="EMBL" id="TKR80731.1"/>
    </source>
</evidence>
<dbReference type="GO" id="GO:0004735">
    <property type="term" value="F:pyrroline-5-carboxylate reductase activity"/>
    <property type="evidence" value="ECO:0007669"/>
    <property type="project" value="UniProtKB-EC"/>
</dbReference>
<dbReference type="FunFam" id="1.10.3730.10:FF:000001">
    <property type="entry name" value="Pyrroline-5-carboxylate reductase"/>
    <property type="match status" value="1"/>
</dbReference>
<dbReference type="OrthoDB" id="10263291at2759"/>
<evidence type="ECO:0000256" key="6">
    <source>
        <dbReference type="ARBA" id="ARBA00022490"/>
    </source>
</evidence>
<dbReference type="HAMAP" id="MF_01925">
    <property type="entry name" value="P5C_reductase"/>
    <property type="match status" value="1"/>
</dbReference>
<dbReference type="Pfam" id="PF03807">
    <property type="entry name" value="F420_oxidored"/>
    <property type="match status" value="1"/>
</dbReference>
<evidence type="ECO:0000256" key="9">
    <source>
        <dbReference type="ARBA" id="ARBA00022857"/>
    </source>
</evidence>
<dbReference type="STRING" id="34508.A0A4U5NE11"/>
<proteinExistence type="inferred from homology"/>
<comment type="similarity">
    <text evidence="3">Belongs to the pyrroline-5-carboxylate reductase family.</text>
</comment>
<evidence type="ECO:0000256" key="5">
    <source>
        <dbReference type="ARBA" id="ARBA00021413"/>
    </source>
</evidence>
<reference evidence="15 16" key="1">
    <citation type="journal article" date="2015" name="Genome Biol.">
        <title>Comparative genomics of Steinernema reveals deeply conserved gene regulatory networks.</title>
        <authorList>
            <person name="Dillman A.R."/>
            <person name="Macchietto M."/>
            <person name="Porter C.F."/>
            <person name="Rogers A."/>
            <person name="Williams B."/>
            <person name="Antoshechkin I."/>
            <person name="Lee M.M."/>
            <person name="Goodwin Z."/>
            <person name="Lu X."/>
            <person name="Lewis E.E."/>
            <person name="Goodrich-Blair H."/>
            <person name="Stock S.P."/>
            <person name="Adams B.J."/>
            <person name="Sternberg P.W."/>
            <person name="Mortazavi A."/>
        </authorList>
    </citation>
    <scope>NUCLEOTIDE SEQUENCE [LARGE SCALE GENOMIC DNA]</scope>
    <source>
        <strain evidence="15 16">ALL</strain>
    </source>
</reference>
<dbReference type="Pfam" id="PF14748">
    <property type="entry name" value="P5CR_dimer"/>
    <property type="match status" value="1"/>
</dbReference>
<feature type="domain" description="Pyrroline-5-carboxylate reductase catalytic N-terminal" evidence="13">
    <location>
        <begin position="64"/>
        <end position="134"/>
    </location>
</feature>
<keyword evidence="6" id="KW-0963">Cytoplasm</keyword>
<keyword evidence="8" id="KW-0641">Proline biosynthesis</keyword>
<dbReference type="Proteomes" id="UP000298663">
    <property type="component" value="Unassembled WGS sequence"/>
</dbReference>
<comment type="catalytic activity">
    <reaction evidence="12">
        <text>L-proline + NADP(+) = (S)-1-pyrroline-5-carboxylate + NADPH + 2 H(+)</text>
        <dbReference type="Rhea" id="RHEA:14109"/>
        <dbReference type="ChEBI" id="CHEBI:15378"/>
        <dbReference type="ChEBI" id="CHEBI:17388"/>
        <dbReference type="ChEBI" id="CHEBI:57783"/>
        <dbReference type="ChEBI" id="CHEBI:58349"/>
        <dbReference type="ChEBI" id="CHEBI:60039"/>
        <dbReference type="EC" id="1.5.1.2"/>
    </reaction>
</comment>